<dbReference type="KEGG" id="asag:FGM00_16240"/>
<evidence type="ECO:0000313" key="1">
    <source>
        <dbReference type="EMBL" id="QCX01582.1"/>
    </source>
</evidence>
<reference evidence="1 2" key="1">
    <citation type="submission" date="2019-05" db="EMBL/GenBank/DDBJ databases">
        <title>Genome sequencing of F202Z8.</title>
        <authorList>
            <person name="Kwon Y.M."/>
        </authorList>
    </citation>
    <scope>NUCLEOTIDE SEQUENCE [LARGE SCALE GENOMIC DNA]</scope>
    <source>
        <strain evidence="1 2">F202Z8</strain>
    </source>
</reference>
<dbReference type="AlphaFoldDB" id="A0A5B7STQ6"/>
<dbReference type="EMBL" id="CP040710">
    <property type="protein sequence ID" value="QCX01582.1"/>
    <property type="molecule type" value="Genomic_DNA"/>
</dbReference>
<protein>
    <submittedName>
        <fullName evidence="1">Uncharacterized protein</fullName>
    </submittedName>
</protein>
<dbReference type="PROSITE" id="PS51257">
    <property type="entry name" value="PROKAR_LIPOPROTEIN"/>
    <property type="match status" value="1"/>
</dbReference>
<keyword evidence="2" id="KW-1185">Reference proteome</keyword>
<name>A0A5B7STQ6_9FLAO</name>
<sequence length="217" mass="24256">MKTMNYALLLSFLFFGIGCSNQEDFKTEELSATESRARETQEPQLLSEPLLHQVYLEEELSYLNCQEENLLIDLDNGVPGAEEALEENRQLTELNHRYSEFLDELISAGRLCRPGVKCPKPKPNPCGDERGCISNCPILIYDFSNIISITSKIDVSVVNGGGEVCGGIGEIEQIDENLYEASFETDECCDGFLQVTKEFEAAPQGKISYRIPITCNH</sequence>
<dbReference type="OrthoDB" id="1151021at2"/>
<gene>
    <name evidence="1" type="ORF">FGM00_16240</name>
</gene>
<accession>A0A5B7STQ6</accession>
<evidence type="ECO:0000313" key="2">
    <source>
        <dbReference type="Proteomes" id="UP000310017"/>
    </source>
</evidence>
<dbReference type="RefSeq" id="WP_138853919.1">
    <property type="nucleotide sequence ID" value="NZ_CP040710.1"/>
</dbReference>
<dbReference type="Proteomes" id="UP000310017">
    <property type="component" value="Chromosome"/>
</dbReference>
<organism evidence="1 2">
    <name type="scientific">Aggregatimonas sangjinii</name>
    <dbReference type="NCBI Taxonomy" id="2583587"/>
    <lineage>
        <taxon>Bacteria</taxon>
        <taxon>Pseudomonadati</taxon>
        <taxon>Bacteroidota</taxon>
        <taxon>Flavobacteriia</taxon>
        <taxon>Flavobacteriales</taxon>
        <taxon>Flavobacteriaceae</taxon>
        <taxon>Aggregatimonas</taxon>
    </lineage>
</organism>
<proteinExistence type="predicted"/>